<accession>A0A4Z1J5X8</accession>
<dbReference type="EMBL" id="PQXJ01000016">
    <property type="protein sequence ID" value="TGO69018.1"/>
    <property type="molecule type" value="Genomic_DNA"/>
</dbReference>
<name>A0A4Z1J5X8_9HELO</name>
<proteinExistence type="predicted"/>
<evidence type="ECO:0000313" key="1">
    <source>
        <dbReference type="EMBL" id="TGO69018.1"/>
    </source>
</evidence>
<reference evidence="1 2" key="1">
    <citation type="submission" date="2017-12" db="EMBL/GenBank/DDBJ databases">
        <title>Comparative genomics of Botrytis spp.</title>
        <authorList>
            <person name="Valero-Jimenez C.A."/>
            <person name="Tapia P."/>
            <person name="Veloso J."/>
            <person name="Silva-Moreno E."/>
            <person name="Staats M."/>
            <person name="Valdes J.H."/>
            <person name="Van Kan J.A.L."/>
        </authorList>
    </citation>
    <scope>NUCLEOTIDE SEQUENCE [LARGE SCALE GENOMIC DNA]</scope>
    <source>
        <strain evidence="1 2">MUCL2120</strain>
    </source>
</reference>
<evidence type="ECO:0000313" key="2">
    <source>
        <dbReference type="Proteomes" id="UP000297452"/>
    </source>
</evidence>
<gene>
    <name evidence="1" type="ORF">BOTNAR_0016g00130</name>
</gene>
<dbReference type="AlphaFoldDB" id="A0A4Z1J5X8"/>
<keyword evidence="2" id="KW-1185">Reference proteome</keyword>
<sequence length="121" mass="13509">MQDTLLAGSHDEQRLQQRRCDAAFLNAMGSKMFMSTWSYGEGYEICDTLAYLAINTPIYSALPRLTRFEGSELSDQTESVLYAHLDLDLTLSVCTLFLSYKKNPGKAYISINIGHDVGLST</sequence>
<protein>
    <submittedName>
        <fullName evidence="1">Uncharacterized protein</fullName>
    </submittedName>
</protein>
<dbReference type="Proteomes" id="UP000297452">
    <property type="component" value="Unassembled WGS sequence"/>
</dbReference>
<comment type="caution">
    <text evidence="1">The sequence shown here is derived from an EMBL/GenBank/DDBJ whole genome shotgun (WGS) entry which is preliminary data.</text>
</comment>
<organism evidence="1 2">
    <name type="scientific">Botryotinia narcissicola</name>
    <dbReference type="NCBI Taxonomy" id="278944"/>
    <lineage>
        <taxon>Eukaryota</taxon>
        <taxon>Fungi</taxon>
        <taxon>Dikarya</taxon>
        <taxon>Ascomycota</taxon>
        <taxon>Pezizomycotina</taxon>
        <taxon>Leotiomycetes</taxon>
        <taxon>Helotiales</taxon>
        <taxon>Sclerotiniaceae</taxon>
        <taxon>Botryotinia</taxon>
    </lineage>
</organism>